<feature type="repeat" description="Solcar" evidence="9">
    <location>
        <begin position="216"/>
        <end position="299"/>
    </location>
</feature>
<dbReference type="RefSeq" id="XP_058313076.1">
    <property type="nucleotide sequence ID" value="XM_058447665.1"/>
</dbReference>
<gene>
    <name evidence="11" type="ORF">N7498_000602</name>
</gene>
<keyword evidence="5" id="KW-0677">Repeat</keyword>
<evidence type="ECO:0000256" key="7">
    <source>
        <dbReference type="ARBA" id="ARBA00022989"/>
    </source>
</evidence>
<sequence length="311" mass="34623">MSESKLLPLPVCQIDPVQKSPADFKYPRWFGGSASCMAVAVSHPFDLIKVRMQTVPNGDKQGSIRTGILVVQSEGIKGLYRGISAGFMRSLTYGTARIAIYEELKKSATTPDKSLSVPALGTMAAVSGFIGAIFGTPSDIANIRMQNDKSLPMQHRRNYRHVFDAWYQMKRHEGWRAFIQGIWPNCFRSGIMTASQLASYDAFKRLLQSIGDTTEERPLIHFSASLLASLIATTVSNPMDVIRTQLMSSSKKVSVLTIVRGLFGAEGIRWIFRGWTPSFVRLGPQTIATLVALEQHKRLYRNWVAGERFST</sequence>
<evidence type="ECO:0008006" key="13">
    <source>
        <dbReference type="Google" id="ProtNLM"/>
    </source>
</evidence>
<dbReference type="Gene3D" id="1.50.40.10">
    <property type="entry name" value="Mitochondrial carrier domain"/>
    <property type="match status" value="1"/>
</dbReference>
<evidence type="ECO:0000256" key="3">
    <source>
        <dbReference type="ARBA" id="ARBA00022448"/>
    </source>
</evidence>
<reference evidence="11" key="1">
    <citation type="submission" date="2022-12" db="EMBL/GenBank/DDBJ databases">
        <authorList>
            <person name="Petersen C."/>
        </authorList>
    </citation>
    <scope>NUCLEOTIDE SEQUENCE</scope>
    <source>
        <strain evidence="11">IBT 15544</strain>
    </source>
</reference>
<feature type="repeat" description="Solcar" evidence="9">
    <location>
        <begin position="22"/>
        <end position="107"/>
    </location>
</feature>
<dbReference type="InterPro" id="IPR050391">
    <property type="entry name" value="Mito_Metabolite_Transporter"/>
</dbReference>
<keyword evidence="6" id="KW-0999">Mitochondrion inner membrane</keyword>
<evidence type="ECO:0000256" key="1">
    <source>
        <dbReference type="ARBA" id="ARBA00004141"/>
    </source>
</evidence>
<dbReference type="AlphaFoldDB" id="A0A9W9NEV8"/>
<organism evidence="11 12">
    <name type="scientific">Penicillium cinerascens</name>
    <dbReference type="NCBI Taxonomy" id="70096"/>
    <lineage>
        <taxon>Eukaryota</taxon>
        <taxon>Fungi</taxon>
        <taxon>Dikarya</taxon>
        <taxon>Ascomycota</taxon>
        <taxon>Pezizomycotina</taxon>
        <taxon>Eurotiomycetes</taxon>
        <taxon>Eurotiomycetidae</taxon>
        <taxon>Eurotiales</taxon>
        <taxon>Aspergillaceae</taxon>
        <taxon>Penicillium</taxon>
    </lineage>
</organism>
<keyword evidence="7" id="KW-1133">Transmembrane helix</keyword>
<keyword evidence="4 9" id="KW-0812">Transmembrane</keyword>
<dbReference type="GeneID" id="83174965"/>
<keyword evidence="6" id="KW-0496">Mitochondrion</keyword>
<keyword evidence="8 9" id="KW-0472">Membrane</keyword>
<keyword evidence="12" id="KW-1185">Reference proteome</keyword>
<comment type="subcellular location">
    <subcellularLocation>
        <location evidence="1">Membrane</location>
        <topology evidence="1">Multi-pass membrane protein</topology>
    </subcellularLocation>
</comment>
<evidence type="ECO:0000256" key="6">
    <source>
        <dbReference type="ARBA" id="ARBA00022792"/>
    </source>
</evidence>
<dbReference type="PROSITE" id="PS50920">
    <property type="entry name" value="SOLCAR"/>
    <property type="match status" value="3"/>
</dbReference>
<evidence type="ECO:0000313" key="11">
    <source>
        <dbReference type="EMBL" id="KAJ5218503.1"/>
    </source>
</evidence>
<evidence type="ECO:0000256" key="2">
    <source>
        <dbReference type="ARBA" id="ARBA00006375"/>
    </source>
</evidence>
<evidence type="ECO:0000256" key="9">
    <source>
        <dbReference type="PROSITE-ProRule" id="PRU00282"/>
    </source>
</evidence>
<keyword evidence="3 10" id="KW-0813">Transport</keyword>
<comment type="similarity">
    <text evidence="2 10">Belongs to the mitochondrial carrier (TC 2.A.29) family.</text>
</comment>
<dbReference type="Pfam" id="PF00153">
    <property type="entry name" value="Mito_carr"/>
    <property type="match status" value="3"/>
</dbReference>
<name>A0A9W9NEV8_9EURO</name>
<protein>
    <recommendedName>
        <fullName evidence="13">Mitochondrial thiamine pyrophosphate carrier 1</fullName>
    </recommendedName>
</protein>
<feature type="repeat" description="Solcar" evidence="9">
    <location>
        <begin position="115"/>
        <end position="206"/>
    </location>
</feature>
<dbReference type="InterPro" id="IPR018108">
    <property type="entry name" value="MCP_transmembrane"/>
</dbReference>
<evidence type="ECO:0000313" key="12">
    <source>
        <dbReference type="Proteomes" id="UP001150904"/>
    </source>
</evidence>
<evidence type="ECO:0000256" key="8">
    <source>
        <dbReference type="ARBA" id="ARBA00023136"/>
    </source>
</evidence>
<evidence type="ECO:0000256" key="4">
    <source>
        <dbReference type="ARBA" id="ARBA00022692"/>
    </source>
</evidence>
<evidence type="ECO:0000256" key="10">
    <source>
        <dbReference type="RuleBase" id="RU000488"/>
    </source>
</evidence>
<accession>A0A9W9NEV8</accession>
<dbReference type="InterPro" id="IPR023395">
    <property type="entry name" value="MCP_dom_sf"/>
</dbReference>
<comment type="caution">
    <text evidence="11">The sequence shown here is derived from an EMBL/GenBank/DDBJ whole genome shotgun (WGS) entry which is preliminary data.</text>
</comment>
<dbReference type="EMBL" id="JAPQKR010000004">
    <property type="protein sequence ID" value="KAJ5218503.1"/>
    <property type="molecule type" value="Genomic_DNA"/>
</dbReference>
<dbReference type="Proteomes" id="UP001150904">
    <property type="component" value="Unassembled WGS sequence"/>
</dbReference>
<dbReference type="PANTHER" id="PTHR45618">
    <property type="entry name" value="MITOCHONDRIAL DICARBOXYLATE CARRIER-RELATED"/>
    <property type="match status" value="1"/>
</dbReference>
<dbReference type="SUPFAM" id="SSF103506">
    <property type="entry name" value="Mitochondrial carrier"/>
    <property type="match status" value="1"/>
</dbReference>
<proteinExistence type="inferred from homology"/>
<dbReference type="OrthoDB" id="448427at2759"/>
<dbReference type="GO" id="GO:0016020">
    <property type="term" value="C:membrane"/>
    <property type="evidence" value="ECO:0007669"/>
    <property type="project" value="UniProtKB-SubCell"/>
</dbReference>
<evidence type="ECO:0000256" key="5">
    <source>
        <dbReference type="ARBA" id="ARBA00022737"/>
    </source>
</evidence>
<reference evidence="11" key="2">
    <citation type="journal article" date="2023" name="IMA Fungus">
        <title>Comparative genomic study of the Penicillium genus elucidates a diverse pangenome and 15 lateral gene transfer events.</title>
        <authorList>
            <person name="Petersen C."/>
            <person name="Sorensen T."/>
            <person name="Nielsen M.R."/>
            <person name="Sondergaard T.E."/>
            <person name="Sorensen J.L."/>
            <person name="Fitzpatrick D.A."/>
            <person name="Frisvad J.C."/>
            <person name="Nielsen K.L."/>
        </authorList>
    </citation>
    <scope>NUCLEOTIDE SEQUENCE</scope>
    <source>
        <strain evidence="11">IBT 15544</strain>
    </source>
</reference>